<proteinExistence type="predicted"/>
<dbReference type="Proteomes" id="UP000078348">
    <property type="component" value="Unassembled WGS sequence"/>
</dbReference>
<evidence type="ECO:0000256" key="4">
    <source>
        <dbReference type="PROSITE-ProRule" id="PRU00723"/>
    </source>
</evidence>
<feature type="compositionally biased region" description="Basic residues" evidence="5">
    <location>
        <begin position="697"/>
        <end position="712"/>
    </location>
</feature>
<dbReference type="InterPro" id="IPR000571">
    <property type="entry name" value="Znf_CCCH"/>
</dbReference>
<evidence type="ECO:0000256" key="1">
    <source>
        <dbReference type="ARBA" id="ARBA00022723"/>
    </source>
</evidence>
<dbReference type="EMBL" id="LXWW01000011">
    <property type="protein sequence ID" value="OAO18010.1"/>
    <property type="molecule type" value="Genomic_DNA"/>
</dbReference>
<feature type="region of interest" description="Disordered" evidence="5">
    <location>
        <begin position="604"/>
        <end position="712"/>
    </location>
</feature>
<dbReference type="Gene3D" id="4.10.1000.10">
    <property type="entry name" value="Zinc finger, CCCH-type"/>
    <property type="match status" value="1"/>
</dbReference>
<dbReference type="OrthoDB" id="20729at2759"/>
<keyword evidence="2 4" id="KW-0863">Zinc-finger</keyword>
<accession>A0A196SLS4</accession>
<evidence type="ECO:0000256" key="3">
    <source>
        <dbReference type="ARBA" id="ARBA00022833"/>
    </source>
</evidence>
<evidence type="ECO:0000313" key="8">
    <source>
        <dbReference type="Proteomes" id="UP000078348"/>
    </source>
</evidence>
<keyword evidence="3 4" id="KW-0862">Zinc</keyword>
<sequence length="712" mass="81853">MNPKPIAKKKKPIPCRFWLQGNCRYGDDCEYLHSMTAPNESSNAKSPVARKQEEISQPTVVTIDHAINPLLFGNGVVSYNTTHGLLFGAVLPEDFFVQEETHFIKYLCRDLQILLKMPFNHFLSHLLCDAHLKDTIQTFFLYAPRVYDKKLPTSPSIPIYALLLRVYYRLITDEEGQADFAKAIPPFGGLGDNYWDIVFKNHLLSMETMADWCTLLGVKNRGIVDLMLDKMEEKHPVFHDETIGFFMRASKKLEEMAKMLMNEEEAKPRESEYIAFVDDIVWNFTLLLQCVPRLVYRMVDSVQSLLFHSDLKHILIGIFAACKKHPDTQQCTFRGRCSSIVIAQCYDLMCEKMIFCYADPSLQPTTPSLHDDSLQSTFFSYLRAVLDDEDSLDAYYLHHFVVNRLERLPGWDETQRAYFVEILSQKDTDFDQTLEKLTIQKERAKAQNQPISQQKFAVDVLTEMFPNYGKAFLEAVCQYYHLQTVQDSELQSELQRVVGIVLNNQLPRDLAILNKNAKTMRDLYKSAQQNDEEEKKNVLQSLFDGDELKRLNILQEKEKEDNDLEDANLDPSVKKSILNQYNRSMYEDDGDDDDYFATIKNTNHELESEEEDKEDAPSQPVSTPKPVSSAKPEQPIKTKEGKTGQQNKKETPAPKTSNAKKAKPAPAKETPAVNEEKKPTSAKPANPYKKSIERNKLNHNRRVRSDKKRGLV</sequence>
<feature type="zinc finger region" description="C3H1-type" evidence="4">
    <location>
        <begin position="9"/>
        <end position="36"/>
    </location>
</feature>
<dbReference type="GO" id="GO:0008270">
    <property type="term" value="F:zinc ion binding"/>
    <property type="evidence" value="ECO:0007669"/>
    <property type="project" value="UniProtKB-KW"/>
</dbReference>
<keyword evidence="1 4" id="KW-0479">Metal-binding</keyword>
<dbReference type="InterPro" id="IPR036855">
    <property type="entry name" value="Znf_CCCH_sf"/>
</dbReference>
<name>A0A196SLS4_BLAHN</name>
<reference evidence="7 8" key="1">
    <citation type="submission" date="2016-05" db="EMBL/GenBank/DDBJ databases">
        <title>Nuclear genome of Blastocystis sp. subtype 1 NandII.</title>
        <authorList>
            <person name="Gentekaki E."/>
            <person name="Curtis B."/>
            <person name="Stairs C."/>
            <person name="Eme L."/>
            <person name="Herman E."/>
            <person name="Klimes V."/>
            <person name="Arias M.C."/>
            <person name="Elias M."/>
            <person name="Hilliou F."/>
            <person name="Klute M."/>
            <person name="Malik S.-B."/>
            <person name="Pightling A."/>
            <person name="Rachubinski R."/>
            <person name="Salas D."/>
            <person name="Schlacht A."/>
            <person name="Suga H."/>
            <person name="Archibald J."/>
            <person name="Ball S.G."/>
            <person name="Clark G."/>
            <person name="Dacks J."/>
            <person name="Van Der Giezen M."/>
            <person name="Tsaousis A."/>
            <person name="Roger A."/>
        </authorList>
    </citation>
    <scope>NUCLEOTIDE SEQUENCE [LARGE SCALE GENOMIC DNA]</scope>
    <source>
        <strain evidence="8">ATCC 50177 / NandII</strain>
    </source>
</reference>
<dbReference type="AlphaFoldDB" id="A0A196SLS4"/>
<comment type="caution">
    <text evidence="7">The sequence shown here is derived from an EMBL/GenBank/DDBJ whole genome shotgun (WGS) entry which is preliminary data.</text>
</comment>
<dbReference type="Pfam" id="PF18345">
    <property type="entry name" value="zf_CCCH_4"/>
    <property type="match status" value="1"/>
</dbReference>
<protein>
    <recommendedName>
        <fullName evidence="6">C3H1-type domain-containing protein</fullName>
    </recommendedName>
</protein>
<feature type="compositionally biased region" description="Basic and acidic residues" evidence="5">
    <location>
        <begin position="634"/>
        <end position="652"/>
    </location>
</feature>
<evidence type="ECO:0000259" key="6">
    <source>
        <dbReference type="PROSITE" id="PS50103"/>
    </source>
</evidence>
<evidence type="ECO:0000256" key="5">
    <source>
        <dbReference type="SAM" id="MobiDB-lite"/>
    </source>
</evidence>
<dbReference type="SUPFAM" id="SSF90229">
    <property type="entry name" value="CCCH zinc finger"/>
    <property type="match status" value="1"/>
</dbReference>
<feature type="domain" description="C3H1-type" evidence="6">
    <location>
        <begin position="9"/>
        <end position="36"/>
    </location>
</feature>
<keyword evidence="8" id="KW-1185">Reference proteome</keyword>
<dbReference type="PROSITE" id="PS50103">
    <property type="entry name" value="ZF_C3H1"/>
    <property type="match status" value="1"/>
</dbReference>
<gene>
    <name evidence="7" type="ORF">AV274_0253</name>
</gene>
<evidence type="ECO:0000313" key="7">
    <source>
        <dbReference type="EMBL" id="OAO18010.1"/>
    </source>
</evidence>
<organism evidence="7 8">
    <name type="scientific">Blastocystis sp. subtype 1 (strain ATCC 50177 / NandII)</name>
    <dbReference type="NCBI Taxonomy" id="478820"/>
    <lineage>
        <taxon>Eukaryota</taxon>
        <taxon>Sar</taxon>
        <taxon>Stramenopiles</taxon>
        <taxon>Bigyra</taxon>
        <taxon>Opalozoa</taxon>
        <taxon>Opalinata</taxon>
        <taxon>Blastocystidae</taxon>
        <taxon>Blastocystis</taxon>
    </lineage>
</organism>
<dbReference type="STRING" id="478820.A0A196SLS4"/>
<evidence type="ECO:0000256" key="2">
    <source>
        <dbReference type="ARBA" id="ARBA00022771"/>
    </source>
</evidence>
<dbReference type="SMART" id="SM00356">
    <property type="entry name" value="ZnF_C3H1"/>
    <property type="match status" value="1"/>
</dbReference>